<protein>
    <submittedName>
        <fullName evidence="3">NAD(P)-dependent dehydrogenase (Short-subunit alcohol dehydrogenase family)</fullName>
    </submittedName>
</protein>
<dbReference type="PANTHER" id="PTHR43669">
    <property type="entry name" value="5-KETO-D-GLUCONATE 5-REDUCTASE"/>
    <property type="match status" value="1"/>
</dbReference>
<comment type="caution">
    <text evidence="3">The sequence shown here is derived from an EMBL/GenBank/DDBJ whole genome shotgun (WGS) entry which is preliminary data.</text>
</comment>
<dbReference type="InterPro" id="IPR036291">
    <property type="entry name" value="NAD(P)-bd_dom_sf"/>
</dbReference>
<accession>A0ABU0KUV2</accession>
<dbReference type="PRINTS" id="PR00081">
    <property type="entry name" value="GDHRDH"/>
</dbReference>
<evidence type="ECO:0000313" key="3">
    <source>
        <dbReference type="EMBL" id="MDQ0493213.1"/>
    </source>
</evidence>
<dbReference type="Proteomes" id="UP001242811">
    <property type="component" value="Unassembled WGS sequence"/>
</dbReference>
<evidence type="ECO:0000256" key="1">
    <source>
        <dbReference type="ARBA" id="ARBA00006484"/>
    </source>
</evidence>
<dbReference type="CDD" id="cd05233">
    <property type="entry name" value="SDR_c"/>
    <property type="match status" value="1"/>
</dbReference>
<reference evidence="3 4" key="1">
    <citation type="submission" date="2023-07" db="EMBL/GenBank/DDBJ databases">
        <title>Genomic Encyclopedia of Type Strains, Phase IV (KMG-IV): sequencing the most valuable type-strain genomes for metagenomic binning, comparative biology and taxonomic classification.</title>
        <authorList>
            <person name="Goeker M."/>
        </authorList>
    </citation>
    <scope>NUCLEOTIDE SEQUENCE [LARGE SCALE GENOMIC DNA]</scope>
    <source>
        <strain evidence="3 4">DSM 14914</strain>
    </source>
</reference>
<dbReference type="EMBL" id="JAUSWA010000006">
    <property type="protein sequence ID" value="MDQ0493213.1"/>
    <property type="molecule type" value="Genomic_DNA"/>
</dbReference>
<comment type="similarity">
    <text evidence="1">Belongs to the short-chain dehydrogenases/reductases (SDR) family.</text>
</comment>
<evidence type="ECO:0000256" key="2">
    <source>
        <dbReference type="ARBA" id="ARBA00023002"/>
    </source>
</evidence>
<proteinExistence type="inferred from homology"/>
<dbReference type="Gene3D" id="3.40.50.720">
    <property type="entry name" value="NAD(P)-binding Rossmann-like Domain"/>
    <property type="match status" value="1"/>
</dbReference>
<dbReference type="Pfam" id="PF00106">
    <property type="entry name" value="adh_short"/>
    <property type="match status" value="1"/>
</dbReference>
<keyword evidence="4" id="KW-1185">Reference proteome</keyword>
<evidence type="ECO:0000313" key="4">
    <source>
        <dbReference type="Proteomes" id="UP001242811"/>
    </source>
</evidence>
<sequence length="102" mass="10998">MAITYANPMTEFEDKKLLVTGGTKGMGEKIAQRFAAAGATVLTTARSIPAELADPNLFVQADISTPEGVEKVIEAVKERFGTIDILVNNVGALIRLQVVHWK</sequence>
<organism evidence="3 4">
    <name type="scientific">Paenibacillus brasilensis</name>
    <dbReference type="NCBI Taxonomy" id="128574"/>
    <lineage>
        <taxon>Bacteria</taxon>
        <taxon>Bacillati</taxon>
        <taxon>Bacillota</taxon>
        <taxon>Bacilli</taxon>
        <taxon>Bacillales</taxon>
        <taxon>Paenibacillaceae</taxon>
        <taxon>Paenibacillus</taxon>
    </lineage>
</organism>
<name>A0ABU0KUV2_9BACL</name>
<gene>
    <name evidence="3" type="ORF">QOZ95_001371</name>
</gene>
<keyword evidence="2" id="KW-0560">Oxidoreductase</keyword>
<dbReference type="PANTHER" id="PTHR43669:SF3">
    <property type="entry name" value="ALCOHOL DEHYDROGENASE, PUTATIVE (AFU_ORTHOLOGUE AFUA_3G03445)-RELATED"/>
    <property type="match status" value="1"/>
</dbReference>
<dbReference type="SUPFAM" id="SSF51735">
    <property type="entry name" value="NAD(P)-binding Rossmann-fold domains"/>
    <property type="match status" value="1"/>
</dbReference>
<dbReference type="InterPro" id="IPR002347">
    <property type="entry name" value="SDR_fam"/>
</dbReference>